<evidence type="ECO:0000256" key="1">
    <source>
        <dbReference type="ARBA" id="ARBA00022729"/>
    </source>
</evidence>
<dbReference type="PROSITE" id="PS50215">
    <property type="entry name" value="ADAM_MEPRO"/>
    <property type="match status" value="1"/>
</dbReference>
<dbReference type="KEGG" id="fek:C1H87_20465"/>
<dbReference type="GO" id="GO:0004222">
    <property type="term" value="F:metalloendopeptidase activity"/>
    <property type="evidence" value="ECO:0007669"/>
    <property type="project" value="InterPro"/>
</dbReference>
<name>A0A2K9PV70_9FLAO</name>
<dbReference type="Pfam" id="PF13688">
    <property type="entry name" value="Reprolysin_5"/>
    <property type="match status" value="1"/>
</dbReference>
<dbReference type="Gene3D" id="3.40.390.10">
    <property type="entry name" value="Collagenase (Catalytic Domain)"/>
    <property type="match status" value="1"/>
</dbReference>
<dbReference type="InterPro" id="IPR024079">
    <property type="entry name" value="MetalloPept_cat_dom_sf"/>
</dbReference>
<dbReference type="GO" id="GO:0006509">
    <property type="term" value="P:membrane protein ectodomain proteolysis"/>
    <property type="evidence" value="ECO:0007669"/>
    <property type="project" value="TreeGrafter"/>
</dbReference>
<accession>A0A2K9PV70</accession>
<dbReference type="InterPro" id="IPR026444">
    <property type="entry name" value="Secre_tail"/>
</dbReference>
<dbReference type="Pfam" id="PF18962">
    <property type="entry name" value="Por_Secre_tail"/>
    <property type="match status" value="1"/>
</dbReference>
<dbReference type="GO" id="GO:0004553">
    <property type="term" value="F:hydrolase activity, hydrolyzing O-glycosyl compounds"/>
    <property type="evidence" value="ECO:0007669"/>
    <property type="project" value="InterPro"/>
</dbReference>
<dbReference type="PANTHER" id="PTHR11905:SF249">
    <property type="entry name" value="SOL NARAE, ISOFORM C"/>
    <property type="match status" value="1"/>
</dbReference>
<dbReference type="AlphaFoldDB" id="A0A2K9PV70"/>
<evidence type="ECO:0000313" key="3">
    <source>
        <dbReference type="EMBL" id="AUP80954.1"/>
    </source>
</evidence>
<dbReference type="Proteomes" id="UP000235826">
    <property type="component" value="Chromosome"/>
</dbReference>
<organism evidence="3 4">
    <name type="scientific">Flavivirga eckloniae</name>
    <dbReference type="NCBI Taxonomy" id="1803846"/>
    <lineage>
        <taxon>Bacteria</taxon>
        <taxon>Pseudomonadati</taxon>
        <taxon>Bacteroidota</taxon>
        <taxon>Flavobacteriia</taxon>
        <taxon>Flavobacteriales</taxon>
        <taxon>Flavobacteriaceae</taxon>
        <taxon>Flavivirga</taxon>
    </lineage>
</organism>
<dbReference type="NCBIfam" id="TIGR04183">
    <property type="entry name" value="Por_Secre_tail"/>
    <property type="match status" value="1"/>
</dbReference>
<proteinExistence type="predicted"/>
<protein>
    <recommendedName>
        <fullName evidence="2">Peptidase M12B domain-containing protein</fullName>
    </recommendedName>
</protein>
<evidence type="ECO:0000259" key="2">
    <source>
        <dbReference type="PROSITE" id="PS50215"/>
    </source>
</evidence>
<dbReference type="InterPro" id="IPR003610">
    <property type="entry name" value="CBM5/12"/>
</dbReference>
<dbReference type="PANTHER" id="PTHR11905">
    <property type="entry name" value="ADAM A DISINTEGRIN AND METALLOPROTEASE DOMAIN"/>
    <property type="match status" value="1"/>
</dbReference>
<dbReference type="GO" id="GO:0030246">
    <property type="term" value="F:carbohydrate binding"/>
    <property type="evidence" value="ECO:0007669"/>
    <property type="project" value="InterPro"/>
</dbReference>
<dbReference type="InterPro" id="IPR001590">
    <property type="entry name" value="Peptidase_M12B"/>
</dbReference>
<dbReference type="Gene3D" id="2.10.10.20">
    <property type="entry name" value="Carbohydrate-binding module superfamily 5/12"/>
    <property type="match status" value="3"/>
</dbReference>
<evidence type="ECO:0000313" key="4">
    <source>
        <dbReference type="Proteomes" id="UP000235826"/>
    </source>
</evidence>
<gene>
    <name evidence="3" type="ORF">C1H87_20465</name>
</gene>
<keyword evidence="4" id="KW-1185">Reference proteome</keyword>
<feature type="domain" description="Peptidase M12B" evidence="2">
    <location>
        <begin position="208"/>
        <end position="382"/>
    </location>
</feature>
<dbReference type="GO" id="GO:0005975">
    <property type="term" value="P:carbohydrate metabolic process"/>
    <property type="evidence" value="ECO:0007669"/>
    <property type="project" value="InterPro"/>
</dbReference>
<dbReference type="SMART" id="SM00495">
    <property type="entry name" value="ChtBD3"/>
    <property type="match status" value="2"/>
</dbReference>
<sequence length="665" mass="72184">MAAMFCVNAQNYKPKQQVAQAKSTGKVFKKVNLLKAVTGKSDVVIPEELNDYTILSLDAPSMKSLTKSSSSTPEAMSFLIPGKKAPLQLELVKVDVVSDDFEALEMPSGKSISSKKKMAHYRGIIKGQPNSIAAISFVNNEVSGLICVEGDDSNLVLGKLDNSSKHILYRDDDISHLNEFVCKTTDANYIDRPTQKTSKGEPSANKQKCPEIFFDVANDVVRDKGGAQAASNFVEAMFNQVAILYANDGMKIKLSGIRTWTSTTPFNNLDSYRAYRNRNGFNGDLGHFVTYNYSGGVAWVDALCSSHKYGLSGIHRSYQNVPRYSWNISTIAHELGHNFGSPHTHSCSWNGNNTAIDGCYSTEGGCRRPSIPSGGGTIMSYCHLTSAGTNLNKGFGSQPASLIRNNINRASCVGTCSGGGNGGGDEVSCADVDPWNENASYSAGDKVVYRGRLFERNTNNTDWNDLGACKDGDSTDICAGVDPWRENTSYSAGDKVIYNGRLFQRNSDNSDWINLGDCGTTSNNPCDGYDAWVNNVSYDTGDIVIYKGSLFERVNGDWKKLATCTSSSLALLPGENVEEVSNFRAYPIPAKDVLYIEAYNLTGEPSAILLKDVKGRTLQSVEVKGASEKGGSIKQSINVGKLSSGIYFIKIKGSNEPMVKKIIIE</sequence>
<reference evidence="3 4" key="1">
    <citation type="submission" date="2018-01" db="EMBL/GenBank/DDBJ databases">
        <title>Complete genome sequence of Flavivirga eckloniae ECD14 isolated from seaweed Ecklonia cava.</title>
        <authorList>
            <person name="Lee J.H."/>
            <person name="Baik K.S."/>
            <person name="Seong C.N."/>
        </authorList>
    </citation>
    <scope>NUCLEOTIDE SEQUENCE [LARGE SCALE GENOMIC DNA]</scope>
    <source>
        <strain evidence="3 4">ECD14</strain>
    </source>
</reference>
<keyword evidence="1" id="KW-0732">Signal</keyword>
<dbReference type="GO" id="GO:0005576">
    <property type="term" value="C:extracellular region"/>
    <property type="evidence" value="ECO:0007669"/>
    <property type="project" value="InterPro"/>
</dbReference>
<dbReference type="EMBL" id="CP025791">
    <property type="protein sequence ID" value="AUP80954.1"/>
    <property type="molecule type" value="Genomic_DNA"/>
</dbReference>
<dbReference type="SUPFAM" id="SSF55486">
    <property type="entry name" value="Metalloproteases ('zincins'), catalytic domain"/>
    <property type="match status" value="1"/>
</dbReference>